<dbReference type="GO" id="GO:0005886">
    <property type="term" value="C:plasma membrane"/>
    <property type="evidence" value="ECO:0007669"/>
    <property type="project" value="UniProtKB-SubCell"/>
</dbReference>
<gene>
    <name evidence="10" type="ORF">H010_21521</name>
</gene>
<name>A0A9X4NWA0_9BURK</name>
<evidence type="ECO:0000256" key="7">
    <source>
        <dbReference type="ARBA" id="ARBA00023136"/>
    </source>
</evidence>
<feature type="transmembrane region" description="Helical" evidence="9">
    <location>
        <begin position="6"/>
        <end position="24"/>
    </location>
</feature>
<feature type="transmembrane region" description="Helical" evidence="9">
    <location>
        <begin position="88"/>
        <end position="111"/>
    </location>
</feature>
<keyword evidence="2" id="KW-0813">Transport</keyword>
<dbReference type="GO" id="GO:0022857">
    <property type="term" value="F:transmembrane transporter activity"/>
    <property type="evidence" value="ECO:0007669"/>
    <property type="project" value="InterPro"/>
</dbReference>
<evidence type="ECO:0000256" key="2">
    <source>
        <dbReference type="ARBA" id="ARBA00022448"/>
    </source>
</evidence>
<feature type="transmembrane region" description="Helical" evidence="9">
    <location>
        <begin position="56"/>
        <end position="76"/>
    </location>
</feature>
<organism evidence="10 11">
    <name type="scientific">Hydrogenophaga taeniospiralis CCUG 15921</name>
    <dbReference type="NCBI Taxonomy" id="1281780"/>
    <lineage>
        <taxon>Bacteria</taxon>
        <taxon>Pseudomonadati</taxon>
        <taxon>Pseudomonadota</taxon>
        <taxon>Betaproteobacteria</taxon>
        <taxon>Burkholderiales</taxon>
        <taxon>Comamonadaceae</taxon>
        <taxon>Hydrogenophaga</taxon>
    </lineage>
</organism>
<dbReference type="RefSeq" id="WP_068171602.1">
    <property type="nucleotide sequence ID" value="NZ_AOGK01000027.1"/>
</dbReference>
<dbReference type="CDD" id="cd06582">
    <property type="entry name" value="TM_PBP1_LivH_like"/>
    <property type="match status" value="1"/>
</dbReference>
<feature type="transmembrane region" description="Helical" evidence="9">
    <location>
        <begin position="193"/>
        <end position="214"/>
    </location>
</feature>
<comment type="subcellular location">
    <subcellularLocation>
        <location evidence="1">Cell membrane</location>
        <topology evidence="1">Multi-pass membrane protein</topology>
    </subcellularLocation>
</comment>
<evidence type="ECO:0000313" key="10">
    <source>
        <dbReference type="EMBL" id="MDG5977846.1"/>
    </source>
</evidence>
<keyword evidence="5" id="KW-0029">Amino-acid transport</keyword>
<feature type="transmembrane region" description="Helical" evidence="9">
    <location>
        <begin position="31"/>
        <end position="50"/>
    </location>
</feature>
<dbReference type="EMBL" id="AOGK01000027">
    <property type="protein sequence ID" value="MDG5977846.1"/>
    <property type="molecule type" value="Genomic_DNA"/>
</dbReference>
<comment type="similarity">
    <text evidence="8">Belongs to the binding-protein-dependent transport system permease family. LivHM subfamily.</text>
</comment>
<comment type="caution">
    <text evidence="10">The sequence shown here is derived from an EMBL/GenBank/DDBJ whole genome shotgun (WGS) entry which is preliminary data.</text>
</comment>
<feature type="transmembrane region" description="Helical" evidence="9">
    <location>
        <begin position="137"/>
        <end position="160"/>
    </location>
</feature>
<keyword evidence="3" id="KW-1003">Cell membrane</keyword>
<dbReference type="InterPro" id="IPR052157">
    <property type="entry name" value="BCAA_transport_permease"/>
</dbReference>
<accession>A0A9X4NWA0</accession>
<dbReference type="Proteomes" id="UP001152876">
    <property type="component" value="Unassembled WGS sequence"/>
</dbReference>
<evidence type="ECO:0000256" key="9">
    <source>
        <dbReference type="SAM" id="Phobius"/>
    </source>
</evidence>
<feature type="transmembrane region" description="Helical" evidence="9">
    <location>
        <begin position="226"/>
        <end position="250"/>
    </location>
</feature>
<evidence type="ECO:0000256" key="6">
    <source>
        <dbReference type="ARBA" id="ARBA00022989"/>
    </source>
</evidence>
<reference evidence="10" key="1">
    <citation type="submission" date="2013-01" db="EMBL/GenBank/DDBJ databases">
        <title>Genome draft of Hydrogenophaga taeniospiralis 2K1.</title>
        <authorList>
            <person name="Gomila M."/>
            <person name="Lalucat J."/>
        </authorList>
    </citation>
    <scope>NUCLEOTIDE SEQUENCE</scope>
    <source>
        <strain evidence="10">CCUG 15921</strain>
    </source>
</reference>
<keyword evidence="4 9" id="KW-0812">Transmembrane</keyword>
<sequence length="306" mass="31588">MTEALIQGLLLGGFYAILAAGLSLMFGVMRIINLAHGDLAIVGAFGVIALTERFGLSPWLALLLVLPVMALIGIGLQRWLFARTLRAGILLPLLVTFGLGAVLQNTLYGAFGSEARSLGSALGDLAWASWELPGGIVVGQLPVITFVIAVAVLGALQLLLSHTALGRAIRAAASDPEAAALCGVDARRVHRAAAAIAVALAGLAGALLAMQATVEPYGGPTLLIQAFEAVVIGGIGSLWGTLLGGVLLGVAQSLGALWAPQGFQLAGHLLFLAVLGVRLWRQHRHQLGRPALPGWRQLRAGKAAQA</sequence>
<dbReference type="InterPro" id="IPR001851">
    <property type="entry name" value="ABC_transp_permease"/>
</dbReference>
<evidence type="ECO:0000256" key="8">
    <source>
        <dbReference type="ARBA" id="ARBA00037998"/>
    </source>
</evidence>
<keyword evidence="6 9" id="KW-1133">Transmembrane helix</keyword>
<evidence type="ECO:0000256" key="4">
    <source>
        <dbReference type="ARBA" id="ARBA00022692"/>
    </source>
</evidence>
<dbReference type="PANTHER" id="PTHR11795">
    <property type="entry name" value="BRANCHED-CHAIN AMINO ACID TRANSPORT SYSTEM PERMEASE PROTEIN LIVH"/>
    <property type="match status" value="1"/>
</dbReference>
<dbReference type="OrthoDB" id="9807115at2"/>
<keyword evidence="7 9" id="KW-0472">Membrane</keyword>
<evidence type="ECO:0000256" key="1">
    <source>
        <dbReference type="ARBA" id="ARBA00004651"/>
    </source>
</evidence>
<evidence type="ECO:0000256" key="5">
    <source>
        <dbReference type="ARBA" id="ARBA00022970"/>
    </source>
</evidence>
<dbReference type="PANTHER" id="PTHR11795:SF445">
    <property type="entry name" value="AMINO ACID ABC TRANSPORTER PERMEASE PROTEIN"/>
    <property type="match status" value="1"/>
</dbReference>
<evidence type="ECO:0000256" key="3">
    <source>
        <dbReference type="ARBA" id="ARBA00022475"/>
    </source>
</evidence>
<evidence type="ECO:0000313" key="11">
    <source>
        <dbReference type="Proteomes" id="UP001152876"/>
    </source>
</evidence>
<protein>
    <submittedName>
        <fullName evidence="10">ABC transporter permease</fullName>
    </submittedName>
</protein>
<dbReference type="GO" id="GO:0006865">
    <property type="term" value="P:amino acid transport"/>
    <property type="evidence" value="ECO:0007669"/>
    <property type="project" value="UniProtKB-KW"/>
</dbReference>
<proteinExistence type="inferred from homology"/>
<dbReference type="Pfam" id="PF02653">
    <property type="entry name" value="BPD_transp_2"/>
    <property type="match status" value="1"/>
</dbReference>
<dbReference type="AlphaFoldDB" id="A0A9X4NWA0"/>
<keyword evidence="11" id="KW-1185">Reference proteome</keyword>